<reference evidence="1" key="1">
    <citation type="submission" date="2016-05" db="EMBL/GenBank/DDBJ databases">
        <authorList>
            <person name="Lavstsen T."/>
            <person name="Jespersen J.S."/>
        </authorList>
    </citation>
    <scope>NUCLEOTIDE SEQUENCE</scope>
    <source>
        <tissue evidence="1">Brain</tissue>
    </source>
</reference>
<evidence type="ECO:0000313" key="1">
    <source>
        <dbReference type="EMBL" id="SBP50859.1"/>
    </source>
</evidence>
<feature type="non-terminal residue" evidence="1">
    <location>
        <position position="64"/>
    </location>
</feature>
<proteinExistence type="predicted"/>
<accession>A0A1A8A6Z8</accession>
<organism evidence="1">
    <name type="scientific">Nothobranchius furzeri</name>
    <name type="common">Turquoise killifish</name>
    <dbReference type="NCBI Taxonomy" id="105023"/>
    <lineage>
        <taxon>Eukaryota</taxon>
        <taxon>Metazoa</taxon>
        <taxon>Chordata</taxon>
        <taxon>Craniata</taxon>
        <taxon>Vertebrata</taxon>
        <taxon>Euteleostomi</taxon>
        <taxon>Actinopterygii</taxon>
        <taxon>Neopterygii</taxon>
        <taxon>Teleostei</taxon>
        <taxon>Neoteleostei</taxon>
        <taxon>Acanthomorphata</taxon>
        <taxon>Ovalentaria</taxon>
        <taxon>Atherinomorphae</taxon>
        <taxon>Cyprinodontiformes</taxon>
        <taxon>Nothobranchiidae</taxon>
        <taxon>Nothobranchius</taxon>
    </lineage>
</organism>
<dbReference type="EMBL" id="HADY01012374">
    <property type="protein sequence ID" value="SBP50859.1"/>
    <property type="molecule type" value="Transcribed_RNA"/>
</dbReference>
<reference evidence="1" key="2">
    <citation type="submission" date="2016-06" db="EMBL/GenBank/DDBJ databases">
        <title>The genome of a short-lived fish provides insights into sex chromosome evolution and the genetic control of aging.</title>
        <authorList>
            <person name="Reichwald K."/>
            <person name="Felder M."/>
            <person name="Petzold A."/>
            <person name="Koch P."/>
            <person name="Groth M."/>
            <person name="Platzer M."/>
        </authorList>
    </citation>
    <scope>NUCLEOTIDE SEQUENCE</scope>
    <source>
        <tissue evidence="1">Brain</tissue>
    </source>
</reference>
<feature type="non-terminal residue" evidence="1">
    <location>
        <position position="1"/>
    </location>
</feature>
<dbReference type="AlphaFoldDB" id="A0A1A8A6Z8"/>
<name>A0A1A8A6Z8_NOTFU</name>
<protein>
    <submittedName>
        <fullName evidence="1">Uncharacterized protein</fullName>
    </submittedName>
</protein>
<sequence length="64" mass="7140">LIFLQRLEIPWCFEASTCQSKRLSFLFTVISVHATSISVSSVSEHSSYSAPSLISNLPTLKPRK</sequence>
<gene>
    <name evidence="1" type="primary">Nfu_g_1_019964</name>
</gene>